<sequence length="450" mass="45899">MVAGLDLALAIRPVQDQSRGNVLVQAKGIHFLTACDAVAEAGQVIASYLAQSPANDGSGDLPPHGAAGRLAVLGERYTVTYRLVHGVLLALVTLPSASAFLCLEALDAVHRVVAGLLRGSALTPAKVAVRFPEIYAALDDLLSLGLDRLPPGFRHAPLDDRVRLSMPVSTTDAKRQFRRLVKGARGGGASEAGSVAGDEATHAAEEAAAAAAELNGRTSPLEGQPVGAPPPAFEGAVPDAPPPAAGPEPAPAAAAEDEWAMFGAEDGSGRPVTGDLGTENEKKAEAEAAPVAPTASDEGGVGAHPSWRAAFARTPVDCRYLRYRLPAVATPPPLEADLRLLPGAPGTALCVLRYVASPHLPPPGLLDLVADARLALPVLAPGEAGVLSLALELAPGSAEALAPPAASLTFTGPPGGTLSGTRLLVGLERTEERAGAPGKCFFFGKLEVRP</sequence>
<dbReference type="KEGG" id="apro:F751_3475"/>
<accession>A0A087SC30</accession>
<organism evidence="2 3">
    <name type="scientific">Auxenochlorella protothecoides</name>
    <name type="common">Green microalga</name>
    <name type="synonym">Chlorella protothecoides</name>
    <dbReference type="NCBI Taxonomy" id="3075"/>
    <lineage>
        <taxon>Eukaryota</taxon>
        <taxon>Viridiplantae</taxon>
        <taxon>Chlorophyta</taxon>
        <taxon>core chlorophytes</taxon>
        <taxon>Trebouxiophyceae</taxon>
        <taxon>Chlorellales</taxon>
        <taxon>Chlorellaceae</taxon>
        <taxon>Auxenochlorella</taxon>
    </lineage>
</organism>
<feature type="compositionally biased region" description="Pro residues" evidence="1">
    <location>
        <begin position="239"/>
        <end position="250"/>
    </location>
</feature>
<dbReference type="Proteomes" id="UP000028924">
    <property type="component" value="Unassembled WGS sequence"/>
</dbReference>
<dbReference type="GeneID" id="23614866"/>
<dbReference type="EMBL" id="KL662089">
    <property type="protein sequence ID" value="KFM23284.1"/>
    <property type="molecule type" value="Genomic_DNA"/>
</dbReference>
<dbReference type="STRING" id="3075.A0A087SC30"/>
<dbReference type="OrthoDB" id="20621at2759"/>
<name>A0A087SC30_AUXPR</name>
<dbReference type="RefSeq" id="XP_011396154.1">
    <property type="nucleotide sequence ID" value="XM_011397852.1"/>
</dbReference>
<protein>
    <submittedName>
        <fullName evidence="2">Uncharacterized protein</fullName>
    </submittedName>
</protein>
<reference evidence="2 3" key="1">
    <citation type="journal article" date="2014" name="BMC Genomics">
        <title>Oil accumulation mechanisms of the oleaginous microalga Chlorella protothecoides revealed through its genome, transcriptomes, and proteomes.</title>
        <authorList>
            <person name="Gao C."/>
            <person name="Wang Y."/>
            <person name="Shen Y."/>
            <person name="Yan D."/>
            <person name="He X."/>
            <person name="Dai J."/>
            <person name="Wu Q."/>
        </authorList>
    </citation>
    <scope>NUCLEOTIDE SEQUENCE [LARGE SCALE GENOMIC DNA]</scope>
    <source>
        <strain evidence="2 3">0710</strain>
    </source>
</reference>
<keyword evidence="3" id="KW-1185">Reference proteome</keyword>
<proteinExistence type="predicted"/>
<evidence type="ECO:0000313" key="2">
    <source>
        <dbReference type="EMBL" id="KFM23284.1"/>
    </source>
</evidence>
<gene>
    <name evidence="2" type="ORF">F751_3475</name>
</gene>
<evidence type="ECO:0000256" key="1">
    <source>
        <dbReference type="SAM" id="MobiDB-lite"/>
    </source>
</evidence>
<feature type="region of interest" description="Disordered" evidence="1">
    <location>
        <begin position="184"/>
        <end position="301"/>
    </location>
</feature>
<evidence type="ECO:0000313" key="3">
    <source>
        <dbReference type="Proteomes" id="UP000028924"/>
    </source>
</evidence>
<dbReference type="AlphaFoldDB" id="A0A087SC30"/>